<accession>A0A081R7S0</accession>
<protein>
    <recommendedName>
        <fullName evidence="4">Lipoprotein</fullName>
    </recommendedName>
</protein>
<evidence type="ECO:0000256" key="1">
    <source>
        <dbReference type="SAM" id="SignalP"/>
    </source>
</evidence>
<comment type="caution">
    <text evidence="2">The sequence shown here is derived from an EMBL/GenBank/DDBJ whole genome shotgun (WGS) entry which is preliminary data.</text>
</comment>
<evidence type="ECO:0000313" key="2">
    <source>
        <dbReference type="EMBL" id="KEQ51243.1"/>
    </source>
</evidence>
<evidence type="ECO:0008006" key="4">
    <source>
        <dbReference type="Google" id="ProtNLM"/>
    </source>
</evidence>
<reference evidence="2 3" key="1">
    <citation type="submission" date="2014-05" db="EMBL/GenBank/DDBJ databases">
        <authorList>
            <person name="Daugherty S.C."/>
            <person name="Tallon L.J."/>
            <person name="Sadzewicz L."/>
            <person name="Kilian M."/>
            <person name="Tettelin H."/>
        </authorList>
    </citation>
    <scope>NUCLEOTIDE SEQUENCE [LARGE SCALE GENOMIC DNA]</scope>
    <source>
        <strain evidence="2 3">SK143</strain>
    </source>
</reference>
<dbReference type="PROSITE" id="PS51257">
    <property type="entry name" value="PROKAR_LIPOPROTEIN"/>
    <property type="match status" value="1"/>
</dbReference>
<feature type="signal peptide" evidence="1">
    <location>
        <begin position="1"/>
        <end position="24"/>
    </location>
</feature>
<dbReference type="Proteomes" id="UP000028098">
    <property type="component" value="Unassembled WGS sequence"/>
</dbReference>
<gene>
    <name evidence="2" type="ORF">SK143_0085</name>
</gene>
<evidence type="ECO:0000313" key="3">
    <source>
        <dbReference type="Proteomes" id="UP000028098"/>
    </source>
</evidence>
<dbReference type="PATRIC" id="fig|1303.44.peg.80"/>
<name>A0A081R7S0_STROR</name>
<dbReference type="EMBL" id="JPGB01000001">
    <property type="protein sequence ID" value="KEQ51243.1"/>
    <property type="molecule type" value="Genomic_DNA"/>
</dbReference>
<dbReference type="RefSeq" id="WP_000713576.1">
    <property type="nucleotide sequence ID" value="NZ_JPGB01000001.1"/>
</dbReference>
<proteinExistence type="predicted"/>
<sequence>MKKFITLVLVSLSAILLIACSDQSSNFLDGEYYWINENRNEVAFTISGNKGTINKGEADAFTIDKDSSTIELTGTNIISRKESYIFKDGVFTVDISGTKQDYYKKDSEAYKNALKKYDDK</sequence>
<keyword evidence="1" id="KW-0732">Signal</keyword>
<feature type="chain" id="PRO_5038697118" description="Lipoprotein" evidence="1">
    <location>
        <begin position="25"/>
        <end position="120"/>
    </location>
</feature>
<dbReference type="AlphaFoldDB" id="A0A081R7S0"/>
<organism evidence="2 3">
    <name type="scientific">Streptococcus oralis</name>
    <dbReference type="NCBI Taxonomy" id="1303"/>
    <lineage>
        <taxon>Bacteria</taxon>
        <taxon>Bacillati</taxon>
        <taxon>Bacillota</taxon>
        <taxon>Bacilli</taxon>
        <taxon>Lactobacillales</taxon>
        <taxon>Streptococcaceae</taxon>
        <taxon>Streptococcus</taxon>
    </lineage>
</organism>